<dbReference type="GO" id="GO:0016491">
    <property type="term" value="F:oxidoreductase activity"/>
    <property type="evidence" value="ECO:0007669"/>
    <property type="project" value="UniProtKB-KW"/>
</dbReference>
<dbReference type="Gene3D" id="3.40.50.720">
    <property type="entry name" value="NAD(P)-binding Rossmann-like Domain"/>
    <property type="match status" value="1"/>
</dbReference>
<dbReference type="InterPro" id="IPR002347">
    <property type="entry name" value="SDR_fam"/>
</dbReference>
<dbReference type="OrthoDB" id="3542748at2"/>
<comment type="similarity">
    <text evidence="1">Belongs to the short-chain dehydrogenases/reductases (SDR) family.</text>
</comment>
<proteinExistence type="inferred from homology"/>
<dbReference type="Pfam" id="PF13561">
    <property type="entry name" value="adh_short_C2"/>
    <property type="match status" value="1"/>
</dbReference>
<accession>A0A430HY34</accession>
<evidence type="ECO:0000256" key="2">
    <source>
        <dbReference type="ARBA" id="ARBA00023002"/>
    </source>
</evidence>
<keyword evidence="4" id="KW-1185">Reference proteome</keyword>
<dbReference type="SUPFAM" id="SSF51735">
    <property type="entry name" value="NAD(P)-binding Rossmann-fold domains"/>
    <property type="match status" value="1"/>
</dbReference>
<comment type="caution">
    <text evidence="3">The sequence shown here is derived from an EMBL/GenBank/DDBJ whole genome shotgun (WGS) entry which is preliminary data.</text>
</comment>
<dbReference type="EMBL" id="RXHJ01000007">
    <property type="protein sequence ID" value="RSZ63453.1"/>
    <property type="molecule type" value="Genomic_DNA"/>
</dbReference>
<evidence type="ECO:0000313" key="3">
    <source>
        <dbReference type="EMBL" id="RSZ63453.1"/>
    </source>
</evidence>
<dbReference type="PRINTS" id="PR00080">
    <property type="entry name" value="SDRFAMILY"/>
</dbReference>
<reference evidence="3 4" key="1">
    <citation type="submission" date="2018-12" db="EMBL/GenBank/DDBJ databases">
        <title>YIM 101343 draft genome.</title>
        <authorList>
            <person name="Chen X."/>
        </authorList>
    </citation>
    <scope>NUCLEOTIDE SEQUENCE [LARGE SCALE GENOMIC DNA]</scope>
    <source>
        <strain evidence="3 4">YIM 101343</strain>
    </source>
</reference>
<sequence length="252" mass="26560">MSNSNERVAGKVVLISGAASGMGESHARMLVAQGAKVVIGDIADERGHALAEEIGTEHAHYVHLDVTDHRNWENAVRETVGRFGKLDVLINNAGIFTAGSVEEASVPDWDRTIAIDLNGAFYGMKAAVPEMKKNETSSIINISSIAGLTGFKNRAAYSAAKWGVQGLTKTSAMDLGPYGIRVNSVHPGSVETPLTAGLKRGFGQIPLGRAAGVEEVSYLIIYLVSDESRFATGGSFVLDGGETAGNNLRSDS</sequence>
<dbReference type="InterPro" id="IPR036291">
    <property type="entry name" value="NAD(P)-bd_dom_sf"/>
</dbReference>
<dbReference type="PANTHER" id="PTHR43180:SF66">
    <property type="entry name" value="SHORT-CHAIN DEHYDROGENASE_REDUCTASE FAMILY PROTEIN"/>
    <property type="match status" value="1"/>
</dbReference>
<protein>
    <submittedName>
        <fullName evidence="3">SDR family oxidoreductase</fullName>
    </submittedName>
</protein>
<dbReference type="FunFam" id="3.40.50.720:FF:000084">
    <property type="entry name" value="Short-chain dehydrogenase reductase"/>
    <property type="match status" value="1"/>
</dbReference>
<keyword evidence="2" id="KW-0560">Oxidoreductase</keyword>
<organism evidence="3 4">
    <name type="scientific">Corynebacterium hylobatis</name>
    <dbReference type="NCBI Taxonomy" id="1859290"/>
    <lineage>
        <taxon>Bacteria</taxon>
        <taxon>Bacillati</taxon>
        <taxon>Actinomycetota</taxon>
        <taxon>Actinomycetes</taxon>
        <taxon>Mycobacteriales</taxon>
        <taxon>Corynebacteriaceae</taxon>
        <taxon>Corynebacterium</taxon>
    </lineage>
</organism>
<dbReference type="PRINTS" id="PR00081">
    <property type="entry name" value="GDHRDH"/>
</dbReference>
<evidence type="ECO:0000256" key="1">
    <source>
        <dbReference type="ARBA" id="ARBA00006484"/>
    </source>
</evidence>
<dbReference type="RefSeq" id="WP_126120655.1">
    <property type="nucleotide sequence ID" value="NZ_RXHJ01000007.1"/>
</dbReference>
<evidence type="ECO:0000313" key="4">
    <source>
        <dbReference type="Proteomes" id="UP000274907"/>
    </source>
</evidence>
<gene>
    <name evidence="3" type="ORF">EAH68_07215</name>
</gene>
<dbReference type="PANTHER" id="PTHR43180">
    <property type="entry name" value="3-OXOACYL-(ACYL-CARRIER-PROTEIN) REDUCTASE (AFU_ORTHOLOGUE AFUA_6G11210)"/>
    <property type="match status" value="1"/>
</dbReference>
<dbReference type="Proteomes" id="UP000274907">
    <property type="component" value="Unassembled WGS sequence"/>
</dbReference>
<dbReference type="AlphaFoldDB" id="A0A430HY34"/>
<name>A0A430HY34_9CORY</name>